<comment type="caution">
    <text evidence="2">The sequence shown here is derived from an EMBL/GenBank/DDBJ whole genome shotgun (WGS) entry which is preliminary data.</text>
</comment>
<accession>A0A4R1NFF0</accession>
<dbReference type="InterPro" id="IPR003848">
    <property type="entry name" value="DUF218"/>
</dbReference>
<dbReference type="CDD" id="cd06259">
    <property type="entry name" value="YdcF-like"/>
    <property type="match status" value="1"/>
</dbReference>
<dbReference type="InterPro" id="IPR014729">
    <property type="entry name" value="Rossmann-like_a/b/a_fold"/>
</dbReference>
<dbReference type="AlphaFoldDB" id="A0A4R1NFF0"/>
<dbReference type="InterPro" id="IPR051599">
    <property type="entry name" value="Cell_Envelope_Assoc"/>
</dbReference>
<dbReference type="EMBL" id="SJOI01000001">
    <property type="protein sequence ID" value="TCL04451.1"/>
    <property type="molecule type" value="Genomic_DNA"/>
</dbReference>
<feature type="domain" description="DUF218" evidence="1">
    <location>
        <begin position="38"/>
        <end position="184"/>
    </location>
</feature>
<sequence>MFSAAQAADVNLLASFLSCDQTLDATPQRLAGCGKADLLVLLGNAVLITAERVFQAACAGVAPKILIAGGVGHATELLYRAVRQHPLYHDIATAGRSEAEILRDIGRRFFGLADDRILLETQSANCGDNALRARQVLTAAGEQPHTVILTQDPLMQRRTDASFRKVWQDSPDVRFINWPTLIPRFEVNAGQVAWGNRECAESWPLPRFVSLLLGEIPRLRDAPGGYGPAGAGFIAHVDIPPHVEAAYARLAPALRTEFGDRLI</sequence>
<dbReference type="Pfam" id="PF02698">
    <property type="entry name" value="DUF218"/>
    <property type="match status" value="1"/>
</dbReference>
<proteinExistence type="predicted"/>
<name>A0A4R1NFF0_9GAMM</name>
<organism evidence="2 3">
    <name type="scientific">Sodalis ligni</name>
    <dbReference type="NCBI Taxonomy" id="2697027"/>
    <lineage>
        <taxon>Bacteria</taxon>
        <taxon>Pseudomonadati</taxon>
        <taxon>Pseudomonadota</taxon>
        <taxon>Gammaproteobacteria</taxon>
        <taxon>Enterobacterales</taxon>
        <taxon>Bruguierivoracaceae</taxon>
        <taxon>Sodalis</taxon>
    </lineage>
</organism>
<dbReference type="GO" id="GO:0005886">
    <property type="term" value="C:plasma membrane"/>
    <property type="evidence" value="ECO:0007669"/>
    <property type="project" value="TreeGrafter"/>
</dbReference>
<protein>
    <submittedName>
        <fullName evidence="2">DUF218 domain-containing protein</fullName>
    </submittedName>
</protein>
<dbReference type="PANTHER" id="PTHR30336:SF20">
    <property type="entry name" value="DUF218 DOMAIN-CONTAINING PROTEIN"/>
    <property type="match status" value="1"/>
</dbReference>
<dbReference type="Gene3D" id="3.40.50.620">
    <property type="entry name" value="HUPs"/>
    <property type="match status" value="1"/>
</dbReference>
<reference evidence="2 3" key="1">
    <citation type="submission" date="2019-02" db="EMBL/GenBank/DDBJ databases">
        <title>Investigation of anaerobic lignin degradation for improved lignocellulosic biofuels.</title>
        <authorList>
            <person name="Deangelis K."/>
        </authorList>
    </citation>
    <scope>NUCLEOTIDE SEQUENCE [LARGE SCALE GENOMIC DNA]</scope>
    <source>
        <strain evidence="2 3">159R</strain>
    </source>
</reference>
<dbReference type="RefSeq" id="WP_132923239.1">
    <property type="nucleotide sequence ID" value="NZ_SJOI01000001.1"/>
</dbReference>
<dbReference type="OrthoDB" id="2216870at2"/>
<keyword evidence="3" id="KW-1185">Reference proteome</keyword>
<dbReference type="PANTHER" id="PTHR30336">
    <property type="entry name" value="INNER MEMBRANE PROTEIN, PROBABLE PERMEASE"/>
    <property type="match status" value="1"/>
</dbReference>
<evidence type="ECO:0000313" key="2">
    <source>
        <dbReference type="EMBL" id="TCL04451.1"/>
    </source>
</evidence>
<evidence type="ECO:0000259" key="1">
    <source>
        <dbReference type="Pfam" id="PF02698"/>
    </source>
</evidence>
<gene>
    <name evidence="2" type="ORF">EZJ58_2572</name>
</gene>
<dbReference type="Proteomes" id="UP000294555">
    <property type="component" value="Unassembled WGS sequence"/>
</dbReference>
<evidence type="ECO:0000313" key="3">
    <source>
        <dbReference type="Proteomes" id="UP000294555"/>
    </source>
</evidence>
<dbReference type="Gene3D" id="1.10.3620.10">
    <property type="entry name" value="YdcF like domain"/>
    <property type="match status" value="1"/>
</dbReference>